<dbReference type="AlphaFoldDB" id="A0A8T2Q0D8"/>
<proteinExistence type="predicted"/>
<evidence type="ECO:0000313" key="2">
    <source>
        <dbReference type="Proteomes" id="UP000825935"/>
    </source>
</evidence>
<dbReference type="EMBL" id="CM035444">
    <property type="protein sequence ID" value="KAH7277073.1"/>
    <property type="molecule type" value="Genomic_DNA"/>
</dbReference>
<organism evidence="1 2">
    <name type="scientific">Ceratopteris richardii</name>
    <name type="common">Triangle waterfern</name>
    <dbReference type="NCBI Taxonomy" id="49495"/>
    <lineage>
        <taxon>Eukaryota</taxon>
        <taxon>Viridiplantae</taxon>
        <taxon>Streptophyta</taxon>
        <taxon>Embryophyta</taxon>
        <taxon>Tracheophyta</taxon>
        <taxon>Polypodiopsida</taxon>
        <taxon>Polypodiidae</taxon>
        <taxon>Polypodiales</taxon>
        <taxon>Pteridineae</taxon>
        <taxon>Pteridaceae</taxon>
        <taxon>Parkerioideae</taxon>
        <taxon>Ceratopteris</taxon>
    </lineage>
</organism>
<keyword evidence="2" id="KW-1185">Reference proteome</keyword>
<sequence length="120" mass="13438">MLYGWMSGTVFSQADGFMCHHINYSCLTELKSASIPRLISKDKRMAQYAIRPLPWRAIALHMAPLPCSLTSTHKLLAVGVSFWKSPCILSKVMLEEAKSARAFRQFCERFRVASPGDSGV</sequence>
<gene>
    <name evidence="1" type="ORF">KP509_39G033100</name>
</gene>
<protein>
    <submittedName>
        <fullName evidence="1">Uncharacterized protein</fullName>
    </submittedName>
</protein>
<name>A0A8T2Q0D8_CERRI</name>
<accession>A0A8T2Q0D8</accession>
<dbReference type="Proteomes" id="UP000825935">
    <property type="component" value="Chromosome 39"/>
</dbReference>
<comment type="caution">
    <text evidence="1">The sequence shown here is derived from an EMBL/GenBank/DDBJ whole genome shotgun (WGS) entry which is preliminary data.</text>
</comment>
<reference evidence="1" key="1">
    <citation type="submission" date="2021-08" db="EMBL/GenBank/DDBJ databases">
        <title>WGS assembly of Ceratopteris richardii.</title>
        <authorList>
            <person name="Marchant D.B."/>
            <person name="Chen G."/>
            <person name="Jenkins J."/>
            <person name="Shu S."/>
            <person name="Leebens-Mack J."/>
            <person name="Grimwood J."/>
            <person name="Schmutz J."/>
            <person name="Soltis P."/>
            <person name="Soltis D."/>
            <person name="Chen Z.-H."/>
        </authorList>
    </citation>
    <scope>NUCLEOTIDE SEQUENCE</scope>
    <source>
        <strain evidence="1">Whitten #5841</strain>
        <tissue evidence="1">Leaf</tissue>
    </source>
</reference>
<evidence type="ECO:0000313" key="1">
    <source>
        <dbReference type="EMBL" id="KAH7277073.1"/>
    </source>
</evidence>